<gene>
    <name evidence="9" type="primary">trxB</name>
    <name evidence="9" type="ORF">G3N55_01065</name>
</gene>
<dbReference type="InterPro" id="IPR023753">
    <property type="entry name" value="FAD/NAD-binding_dom"/>
</dbReference>
<evidence type="ECO:0000313" key="9">
    <source>
        <dbReference type="EMBL" id="NDY41443.1"/>
    </source>
</evidence>
<comment type="catalytic activity">
    <reaction evidence="6">
        <text>[thioredoxin]-dithiol + NADP(+) = [thioredoxin]-disulfide + NADPH + H(+)</text>
        <dbReference type="Rhea" id="RHEA:20345"/>
        <dbReference type="Rhea" id="RHEA-COMP:10698"/>
        <dbReference type="Rhea" id="RHEA-COMP:10700"/>
        <dbReference type="ChEBI" id="CHEBI:15378"/>
        <dbReference type="ChEBI" id="CHEBI:29950"/>
        <dbReference type="ChEBI" id="CHEBI:50058"/>
        <dbReference type="ChEBI" id="CHEBI:57783"/>
        <dbReference type="ChEBI" id="CHEBI:58349"/>
        <dbReference type="EC" id="1.8.1.9"/>
    </reaction>
</comment>
<dbReference type="InterPro" id="IPR008255">
    <property type="entry name" value="Pyr_nucl-diS_OxRdtase_2_AS"/>
</dbReference>
<evidence type="ECO:0000256" key="3">
    <source>
        <dbReference type="ARBA" id="ARBA00023002"/>
    </source>
</evidence>
<name>A0A6N9TMZ7_DISTH</name>
<evidence type="ECO:0000259" key="8">
    <source>
        <dbReference type="Pfam" id="PF07992"/>
    </source>
</evidence>
<dbReference type="PRINTS" id="PR00469">
    <property type="entry name" value="PNDRDTASEII"/>
</dbReference>
<dbReference type="PROSITE" id="PS00573">
    <property type="entry name" value="PYRIDINE_REDOX_2"/>
    <property type="match status" value="1"/>
</dbReference>
<dbReference type="Proteomes" id="UP000469346">
    <property type="component" value="Unassembled WGS sequence"/>
</dbReference>
<evidence type="ECO:0000256" key="4">
    <source>
        <dbReference type="ARBA" id="ARBA00023157"/>
    </source>
</evidence>
<keyword evidence="2 6" id="KW-0274">FAD</keyword>
<dbReference type="SUPFAM" id="SSF51905">
    <property type="entry name" value="FAD/NAD(P)-binding domain"/>
    <property type="match status" value="1"/>
</dbReference>
<accession>A0A6N9TMZ7</accession>
<comment type="similarity">
    <text evidence="6">Belongs to the class-II pyridine nucleotide-disulfide oxidoreductase family.</text>
</comment>
<comment type="caution">
    <text evidence="9">The sequence shown here is derived from an EMBL/GenBank/DDBJ whole genome shotgun (WGS) entry which is preliminary data.</text>
</comment>
<dbReference type="GO" id="GO:0019430">
    <property type="term" value="P:removal of superoxide radicals"/>
    <property type="evidence" value="ECO:0007669"/>
    <property type="project" value="UniProtKB-UniRule"/>
</dbReference>
<dbReference type="InterPro" id="IPR036188">
    <property type="entry name" value="FAD/NAD-bd_sf"/>
</dbReference>
<evidence type="ECO:0000256" key="5">
    <source>
        <dbReference type="ARBA" id="ARBA00023284"/>
    </source>
</evidence>
<proteinExistence type="inferred from homology"/>
<dbReference type="GO" id="GO:0004791">
    <property type="term" value="F:thioredoxin-disulfide reductase (NADPH) activity"/>
    <property type="evidence" value="ECO:0007669"/>
    <property type="project" value="UniProtKB-UniRule"/>
</dbReference>
<dbReference type="InterPro" id="IPR005982">
    <property type="entry name" value="Thioredox_Rdtase"/>
</dbReference>
<keyword evidence="4" id="KW-1015">Disulfide bond</keyword>
<protein>
    <recommendedName>
        <fullName evidence="6">Thioredoxin reductase</fullName>
        <ecNumber evidence="6">1.8.1.9</ecNumber>
    </recommendedName>
</protein>
<keyword evidence="10" id="KW-1185">Reference proteome</keyword>
<comment type="cofactor">
    <cofactor evidence="7">
        <name>FAD</name>
        <dbReference type="ChEBI" id="CHEBI:57692"/>
    </cofactor>
    <text evidence="7">Binds 1 FAD per subunit.</text>
</comment>
<comment type="subunit">
    <text evidence="6">Homodimer.</text>
</comment>
<evidence type="ECO:0000256" key="6">
    <source>
        <dbReference type="RuleBase" id="RU003880"/>
    </source>
</evidence>
<evidence type="ECO:0000313" key="10">
    <source>
        <dbReference type="Proteomes" id="UP000469346"/>
    </source>
</evidence>
<dbReference type="NCBIfam" id="TIGR01292">
    <property type="entry name" value="TRX_reduct"/>
    <property type="match status" value="1"/>
</dbReference>
<dbReference type="EMBL" id="JAAGRR010000005">
    <property type="protein sequence ID" value="NDY41443.1"/>
    <property type="molecule type" value="Genomic_DNA"/>
</dbReference>
<keyword evidence="7" id="KW-0521">NADP</keyword>
<evidence type="ECO:0000256" key="2">
    <source>
        <dbReference type="ARBA" id="ARBA00022827"/>
    </source>
</evidence>
<dbReference type="EC" id="1.8.1.9" evidence="6"/>
<evidence type="ECO:0000256" key="7">
    <source>
        <dbReference type="RuleBase" id="RU003881"/>
    </source>
</evidence>
<evidence type="ECO:0000256" key="1">
    <source>
        <dbReference type="ARBA" id="ARBA00022630"/>
    </source>
</evidence>
<dbReference type="AlphaFoldDB" id="A0A6N9TMZ7"/>
<keyword evidence="3 6" id="KW-0560">Oxidoreductase</keyword>
<reference evidence="9 10" key="1">
    <citation type="submission" date="2020-02" db="EMBL/GenBank/DDBJ databases">
        <title>Comparative genomics of sulfur disproportionating microorganisms.</title>
        <authorList>
            <person name="Ward L.M."/>
            <person name="Bertran E."/>
            <person name="Johnston D.T."/>
        </authorList>
    </citation>
    <scope>NUCLEOTIDE SEQUENCE [LARGE SCALE GENOMIC DNA]</scope>
    <source>
        <strain evidence="9 10">DSM 100025</strain>
    </source>
</reference>
<dbReference type="RefSeq" id="WP_163297603.1">
    <property type="nucleotide sequence ID" value="NZ_JAAGRR010000005.1"/>
</dbReference>
<dbReference type="PRINTS" id="PR00368">
    <property type="entry name" value="FADPNR"/>
</dbReference>
<keyword evidence="5 6" id="KW-0676">Redox-active center</keyword>
<dbReference type="PANTHER" id="PTHR48105">
    <property type="entry name" value="THIOREDOXIN REDUCTASE 1-RELATED-RELATED"/>
    <property type="match status" value="1"/>
</dbReference>
<feature type="domain" description="FAD/NAD(P)-binding" evidence="8">
    <location>
        <begin position="8"/>
        <end position="295"/>
    </location>
</feature>
<keyword evidence="1 6" id="KW-0285">Flavoprotein</keyword>
<dbReference type="GO" id="GO:0005737">
    <property type="term" value="C:cytoplasm"/>
    <property type="evidence" value="ECO:0007669"/>
    <property type="project" value="InterPro"/>
</dbReference>
<dbReference type="Gene3D" id="3.50.50.60">
    <property type="entry name" value="FAD/NAD(P)-binding domain"/>
    <property type="match status" value="2"/>
</dbReference>
<sequence length="315" mass="33099">MNAEKVHDLVIVGGGPGGLTAGIYAMRAALETVLVERGLAGGQVNNTDVVENWPGIERIPGAELAAAFARHAAAYGLEPLNREVTAVAPGLDHHEVHLDDGEVLRAHAVILATGGSPRKLGIPGEAEYYGKGVSYCATCDGFFFRDRTVVVVGGGDSAAEEALYLAKIARKVYLAHRRDALRASRILQQRVFAEPKIEVLWNTVLTAVKADASGVNAVDLQDTQTGERRELATDGVFVFIGFQPNNALVPAGVKMNAGGYVVTDERCATSIPGIYAVGDLREKSARQIVTAAADGCVAALAAAHYVEDRKAAAGA</sequence>
<dbReference type="InterPro" id="IPR050097">
    <property type="entry name" value="Ferredoxin-NADP_redctase_2"/>
</dbReference>
<dbReference type="Pfam" id="PF07992">
    <property type="entry name" value="Pyr_redox_2"/>
    <property type="match status" value="1"/>
</dbReference>
<organism evidence="9 10">
    <name type="scientific">Dissulfurirhabdus thermomarina</name>
    <dbReference type="NCBI Taxonomy" id="1765737"/>
    <lineage>
        <taxon>Bacteria</taxon>
        <taxon>Deltaproteobacteria</taxon>
        <taxon>Dissulfurirhabdaceae</taxon>
        <taxon>Dissulfurirhabdus</taxon>
    </lineage>
</organism>